<keyword evidence="4" id="KW-0010">Activator</keyword>
<reference evidence="7 8" key="1">
    <citation type="submission" date="2024-09" db="EMBL/GenBank/DDBJ databases">
        <authorList>
            <person name="Sun Q."/>
            <person name="Mori K."/>
        </authorList>
    </citation>
    <scope>NUCLEOTIDE SEQUENCE [LARGE SCALE GENOMIC DNA]</scope>
    <source>
        <strain evidence="7 8">JCM 12520</strain>
    </source>
</reference>
<evidence type="ECO:0000256" key="4">
    <source>
        <dbReference type="ARBA" id="ARBA00023159"/>
    </source>
</evidence>
<dbReference type="Pfam" id="PF12833">
    <property type="entry name" value="HTH_18"/>
    <property type="match status" value="1"/>
</dbReference>
<evidence type="ECO:0000256" key="3">
    <source>
        <dbReference type="ARBA" id="ARBA00023125"/>
    </source>
</evidence>
<evidence type="ECO:0000313" key="8">
    <source>
        <dbReference type="Proteomes" id="UP001589619"/>
    </source>
</evidence>
<dbReference type="RefSeq" id="WP_344916714.1">
    <property type="nucleotide sequence ID" value="NZ_BAAAYO010000021.1"/>
</dbReference>
<keyword evidence="3" id="KW-0238">DNA-binding</keyword>
<keyword evidence="5" id="KW-0804">Transcription</keyword>
<keyword evidence="8" id="KW-1185">Reference proteome</keyword>
<dbReference type="PANTHER" id="PTHR46796">
    <property type="entry name" value="HTH-TYPE TRANSCRIPTIONAL ACTIVATOR RHAS-RELATED"/>
    <property type="match status" value="1"/>
</dbReference>
<dbReference type="InterPro" id="IPR018062">
    <property type="entry name" value="HTH_AraC-typ_CS"/>
</dbReference>
<keyword evidence="1" id="KW-0963">Cytoplasm</keyword>
<dbReference type="PROSITE" id="PS01124">
    <property type="entry name" value="HTH_ARAC_FAMILY_2"/>
    <property type="match status" value="1"/>
</dbReference>
<dbReference type="EMBL" id="JBHMAG010000002">
    <property type="protein sequence ID" value="MFB9750134.1"/>
    <property type="molecule type" value="Genomic_DNA"/>
</dbReference>
<keyword evidence="2" id="KW-0805">Transcription regulation</keyword>
<evidence type="ECO:0000259" key="6">
    <source>
        <dbReference type="PROSITE" id="PS01124"/>
    </source>
</evidence>
<evidence type="ECO:0000313" key="7">
    <source>
        <dbReference type="EMBL" id="MFB9750134.1"/>
    </source>
</evidence>
<dbReference type="Gene3D" id="1.10.10.60">
    <property type="entry name" value="Homeodomain-like"/>
    <property type="match status" value="2"/>
</dbReference>
<dbReference type="Proteomes" id="UP001589619">
    <property type="component" value="Unassembled WGS sequence"/>
</dbReference>
<evidence type="ECO:0000256" key="1">
    <source>
        <dbReference type="ARBA" id="ARBA00022490"/>
    </source>
</evidence>
<evidence type="ECO:0000256" key="2">
    <source>
        <dbReference type="ARBA" id="ARBA00023015"/>
    </source>
</evidence>
<dbReference type="PRINTS" id="PR00032">
    <property type="entry name" value="HTHARAC"/>
</dbReference>
<dbReference type="PANTHER" id="PTHR46796:SF13">
    <property type="entry name" value="HTH-TYPE TRANSCRIPTIONAL ACTIVATOR RHAS"/>
    <property type="match status" value="1"/>
</dbReference>
<sequence>MRFPHEPLERQSFYTRYLTPMSDSLRLIAIGWEYVDSSSYRWDGLKRQAEDGAVFQFTLSGQGVIRYRNREYVVPKDCGFLCTVPGDHVYYFDENDGNWEFLFIAVQGEDAIRHWNSLIQLFGPVISFQDHPEPMLCISRLYAHIYNNRDFDKFAISSELYRFVMEMQRIAEGRKVVQMEHTPEPIRRSIQLMQSQYALPLTLEELAASAGMSRYHFCRTFHMKTGLQPMQYLRKVRIEKASALLSQTRKTIETIARDTGFEGSSYFIRVFKLLVGMTPNEYRQSCSAASTHSLRIEK</sequence>
<dbReference type="InterPro" id="IPR050204">
    <property type="entry name" value="AraC_XylS_family_regulators"/>
</dbReference>
<dbReference type="InterPro" id="IPR003313">
    <property type="entry name" value="AraC-bd"/>
</dbReference>
<name>A0ABV5VPC7_9BACL</name>
<gene>
    <name evidence="7" type="ORF">ACFFNY_00990</name>
</gene>
<dbReference type="InterPro" id="IPR037923">
    <property type="entry name" value="HTH-like"/>
</dbReference>
<feature type="domain" description="HTH araC/xylS-type" evidence="6">
    <location>
        <begin position="187"/>
        <end position="285"/>
    </location>
</feature>
<protein>
    <submittedName>
        <fullName evidence="7">Helix-turn-helix domain-containing protein</fullName>
    </submittedName>
</protein>
<comment type="caution">
    <text evidence="7">The sequence shown here is derived from an EMBL/GenBank/DDBJ whole genome shotgun (WGS) entry which is preliminary data.</text>
</comment>
<dbReference type="SUPFAM" id="SSF46689">
    <property type="entry name" value="Homeodomain-like"/>
    <property type="match status" value="2"/>
</dbReference>
<dbReference type="InterPro" id="IPR018060">
    <property type="entry name" value="HTH_AraC"/>
</dbReference>
<dbReference type="InterPro" id="IPR020449">
    <property type="entry name" value="Tscrpt_reg_AraC-type_HTH"/>
</dbReference>
<accession>A0ABV5VPC7</accession>
<organism evidence="7 8">
    <name type="scientific">Paenibacillus hodogayensis</name>
    <dbReference type="NCBI Taxonomy" id="279208"/>
    <lineage>
        <taxon>Bacteria</taxon>
        <taxon>Bacillati</taxon>
        <taxon>Bacillota</taxon>
        <taxon>Bacilli</taxon>
        <taxon>Bacillales</taxon>
        <taxon>Paenibacillaceae</taxon>
        <taxon>Paenibacillus</taxon>
    </lineage>
</organism>
<dbReference type="InterPro" id="IPR009057">
    <property type="entry name" value="Homeodomain-like_sf"/>
</dbReference>
<dbReference type="PROSITE" id="PS00041">
    <property type="entry name" value="HTH_ARAC_FAMILY_1"/>
    <property type="match status" value="1"/>
</dbReference>
<dbReference type="SUPFAM" id="SSF51215">
    <property type="entry name" value="Regulatory protein AraC"/>
    <property type="match status" value="1"/>
</dbReference>
<evidence type="ECO:0000256" key="5">
    <source>
        <dbReference type="ARBA" id="ARBA00023163"/>
    </source>
</evidence>
<proteinExistence type="predicted"/>
<dbReference type="Pfam" id="PF02311">
    <property type="entry name" value="AraC_binding"/>
    <property type="match status" value="1"/>
</dbReference>
<dbReference type="SMART" id="SM00342">
    <property type="entry name" value="HTH_ARAC"/>
    <property type="match status" value="1"/>
</dbReference>